<reference evidence="2 3" key="1">
    <citation type="journal article" date="2017" name="Nat. Ecol. Evol.">
        <title>Scallop genome provides insights into evolution of bilaterian karyotype and development.</title>
        <authorList>
            <person name="Wang S."/>
            <person name="Zhang J."/>
            <person name="Jiao W."/>
            <person name="Li J."/>
            <person name="Xun X."/>
            <person name="Sun Y."/>
            <person name="Guo X."/>
            <person name="Huan P."/>
            <person name="Dong B."/>
            <person name="Zhang L."/>
            <person name="Hu X."/>
            <person name="Sun X."/>
            <person name="Wang J."/>
            <person name="Zhao C."/>
            <person name="Wang Y."/>
            <person name="Wang D."/>
            <person name="Huang X."/>
            <person name="Wang R."/>
            <person name="Lv J."/>
            <person name="Li Y."/>
            <person name="Zhang Z."/>
            <person name="Liu B."/>
            <person name="Lu W."/>
            <person name="Hui Y."/>
            <person name="Liang J."/>
            <person name="Zhou Z."/>
            <person name="Hou R."/>
            <person name="Li X."/>
            <person name="Liu Y."/>
            <person name="Li H."/>
            <person name="Ning X."/>
            <person name="Lin Y."/>
            <person name="Zhao L."/>
            <person name="Xing Q."/>
            <person name="Dou J."/>
            <person name="Li Y."/>
            <person name="Mao J."/>
            <person name="Guo H."/>
            <person name="Dou H."/>
            <person name="Li T."/>
            <person name="Mu C."/>
            <person name="Jiang W."/>
            <person name="Fu Q."/>
            <person name="Fu X."/>
            <person name="Miao Y."/>
            <person name="Liu J."/>
            <person name="Yu Q."/>
            <person name="Li R."/>
            <person name="Liao H."/>
            <person name="Li X."/>
            <person name="Kong Y."/>
            <person name="Jiang Z."/>
            <person name="Chourrout D."/>
            <person name="Li R."/>
            <person name="Bao Z."/>
        </authorList>
    </citation>
    <scope>NUCLEOTIDE SEQUENCE [LARGE SCALE GENOMIC DNA]</scope>
    <source>
        <strain evidence="2 3">PY_sf001</strain>
    </source>
</reference>
<evidence type="ECO:0000256" key="1">
    <source>
        <dbReference type="SAM" id="SignalP"/>
    </source>
</evidence>
<accession>A0A210R1T1</accession>
<feature type="chain" id="PRO_5013052609" description="ShKT domain-containing protein" evidence="1">
    <location>
        <begin position="22"/>
        <end position="94"/>
    </location>
</feature>
<sequence length="94" mass="11003">MNLFFLVTVCVAILACDFTLGGVVRKNKDKKDECRDKHMGWETCKDREALYEDPATFCQHYFRECCKTCREYEAASESLVERVLEDLLKIESHE</sequence>
<keyword evidence="1" id="KW-0732">Signal</keyword>
<evidence type="ECO:0000313" key="3">
    <source>
        <dbReference type="Proteomes" id="UP000242188"/>
    </source>
</evidence>
<dbReference type="AlphaFoldDB" id="A0A210R1T1"/>
<evidence type="ECO:0008006" key="4">
    <source>
        <dbReference type="Google" id="ProtNLM"/>
    </source>
</evidence>
<protein>
    <recommendedName>
        <fullName evidence="4">ShKT domain-containing protein</fullName>
    </recommendedName>
</protein>
<keyword evidence="3" id="KW-1185">Reference proteome</keyword>
<organism evidence="2 3">
    <name type="scientific">Mizuhopecten yessoensis</name>
    <name type="common">Japanese scallop</name>
    <name type="synonym">Patinopecten yessoensis</name>
    <dbReference type="NCBI Taxonomy" id="6573"/>
    <lineage>
        <taxon>Eukaryota</taxon>
        <taxon>Metazoa</taxon>
        <taxon>Spiralia</taxon>
        <taxon>Lophotrochozoa</taxon>
        <taxon>Mollusca</taxon>
        <taxon>Bivalvia</taxon>
        <taxon>Autobranchia</taxon>
        <taxon>Pteriomorphia</taxon>
        <taxon>Pectinida</taxon>
        <taxon>Pectinoidea</taxon>
        <taxon>Pectinidae</taxon>
        <taxon>Mizuhopecten</taxon>
    </lineage>
</organism>
<comment type="caution">
    <text evidence="2">The sequence shown here is derived from an EMBL/GenBank/DDBJ whole genome shotgun (WGS) entry which is preliminary data.</text>
</comment>
<proteinExistence type="predicted"/>
<feature type="signal peptide" evidence="1">
    <location>
        <begin position="1"/>
        <end position="21"/>
    </location>
</feature>
<name>A0A210R1T1_MIZYE</name>
<dbReference type="EMBL" id="NEDP02000845">
    <property type="protein sequence ID" value="OWF54904.1"/>
    <property type="molecule type" value="Genomic_DNA"/>
</dbReference>
<dbReference type="Proteomes" id="UP000242188">
    <property type="component" value="Unassembled WGS sequence"/>
</dbReference>
<evidence type="ECO:0000313" key="2">
    <source>
        <dbReference type="EMBL" id="OWF54904.1"/>
    </source>
</evidence>
<gene>
    <name evidence="2" type="ORF">KP79_PYT18021</name>
</gene>